<proteinExistence type="predicted"/>
<comment type="caution">
    <text evidence="4">The sequence shown here is derived from an EMBL/GenBank/DDBJ whole genome shotgun (WGS) entry which is preliminary data.</text>
</comment>
<name>A0A7X8SI57_9BACT</name>
<evidence type="ECO:0000256" key="1">
    <source>
        <dbReference type="SAM" id="Coils"/>
    </source>
</evidence>
<feature type="signal peptide" evidence="2">
    <location>
        <begin position="1"/>
        <end position="25"/>
    </location>
</feature>
<dbReference type="Pfam" id="PF05036">
    <property type="entry name" value="SPOR"/>
    <property type="match status" value="1"/>
</dbReference>
<evidence type="ECO:0000313" key="4">
    <source>
        <dbReference type="EMBL" id="NLR90562.1"/>
    </source>
</evidence>
<dbReference type="Proteomes" id="UP000585050">
    <property type="component" value="Unassembled WGS sequence"/>
</dbReference>
<dbReference type="InterPro" id="IPR007730">
    <property type="entry name" value="SPOR-like_dom"/>
</dbReference>
<dbReference type="Gene3D" id="1.10.287.1490">
    <property type="match status" value="1"/>
</dbReference>
<dbReference type="PROSITE" id="PS51724">
    <property type="entry name" value="SPOR"/>
    <property type="match status" value="1"/>
</dbReference>
<feature type="chain" id="PRO_5031346508" description="SPOR domain-containing protein" evidence="2">
    <location>
        <begin position="26"/>
        <end position="237"/>
    </location>
</feature>
<gene>
    <name evidence="4" type="ORF">HGP29_05060</name>
</gene>
<keyword evidence="2" id="KW-0732">Signal</keyword>
<feature type="coiled-coil region" evidence="1">
    <location>
        <begin position="28"/>
        <end position="111"/>
    </location>
</feature>
<keyword evidence="5" id="KW-1185">Reference proteome</keyword>
<accession>A0A7X8SI57</accession>
<dbReference type="GO" id="GO:0042834">
    <property type="term" value="F:peptidoglycan binding"/>
    <property type="evidence" value="ECO:0007669"/>
    <property type="project" value="InterPro"/>
</dbReference>
<feature type="domain" description="SPOR" evidence="3">
    <location>
        <begin position="152"/>
        <end position="237"/>
    </location>
</feature>
<protein>
    <recommendedName>
        <fullName evidence="3">SPOR domain-containing protein</fullName>
    </recommendedName>
</protein>
<reference evidence="4 5" key="1">
    <citation type="submission" date="2020-04" db="EMBL/GenBank/DDBJ databases">
        <title>Flammeovirga sp. SR4, a novel species isolated from seawater.</title>
        <authorList>
            <person name="Wang X."/>
        </authorList>
    </citation>
    <scope>NUCLEOTIDE SEQUENCE [LARGE SCALE GENOMIC DNA]</scope>
    <source>
        <strain evidence="4 5">SR4</strain>
    </source>
</reference>
<dbReference type="RefSeq" id="WP_168881288.1">
    <property type="nucleotide sequence ID" value="NZ_JABAIL010000002.1"/>
</dbReference>
<organism evidence="4 5">
    <name type="scientific">Flammeovirga agarivorans</name>
    <dbReference type="NCBI Taxonomy" id="2726742"/>
    <lineage>
        <taxon>Bacteria</taxon>
        <taxon>Pseudomonadati</taxon>
        <taxon>Bacteroidota</taxon>
        <taxon>Cytophagia</taxon>
        <taxon>Cytophagales</taxon>
        <taxon>Flammeovirgaceae</taxon>
        <taxon>Flammeovirga</taxon>
    </lineage>
</organism>
<evidence type="ECO:0000256" key="2">
    <source>
        <dbReference type="SAM" id="SignalP"/>
    </source>
</evidence>
<keyword evidence="1" id="KW-0175">Coiled coil</keyword>
<evidence type="ECO:0000259" key="3">
    <source>
        <dbReference type="PROSITE" id="PS51724"/>
    </source>
</evidence>
<sequence length="237" mass="26404">MKFTKHVYSVAIVFAALLIATPSFAQSKKKLKQMNAQLTTENSELRKGKMEMEQKANSLKSMNEQLTYEMEGLKNDVSALQKENGNLKSEVDELEKENEELIAALESASSAAATGGTAVSSGANMPANSAGCSSRQGKLQNNKTYFVDLSSQIISHGWGVQVYSTKSLCDAQGYAEKFQDFYKMWKTYVKVTEQNGQQIYSVVYGSLKYQDQAKVYLENFKKIGRNDDEKNAILVQH</sequence>
<dbReference type="AlphaFoldDB" id="A0A7X8SI57"/>
<dbReference type="EMBL" id="JABAIL010000002">
    <property type="protein sequence ID" value="NLR90562.1"/>
    <property type="molecule type" value="Genomic_DNA"/>
</dbReference>
<evidence type="ECO:0000313" key="5">
    <source>
        <dbReference type="Proteomes" id="UP000585050"/>
    </source>
</evidence>